<sequence length="77" mass="8550">MSRNSESQRTQATPHFDGEAESIISDPTASAGGTIGIQVNTKMDLEQQKTPFNYTPNQDPEMKKFEKLMSGQKRSTT</sequence>
<dbReference type="RefSeq" id="WP_035197553.1">
    <property type="nucleotide sequence ID" value="NZ_JJRY01000021.1"/>
</dbReference>
<dbReference type="OrthoDB" id="2971589at2"/>
<feature type="compositionally biased region" description="Polar residues" evidence="1">
    <location>
        <begin position="48"/>
        <end position="58"/>
    </location>
</feature>
<name>A0A072NUC1_SCHAZ</name>
<evidence type="ECO:0000313" key="3">
    <source>
        <dbReference type="Proteomes" id="UP000027936"/>
    </source>
</evidence>
<accession>A0A072NUC1</accession>
<dbReference type="PATRIC" id="fig|1348973.3.peg.3815"/>
<feature type="region of interest" description="Disordered" evidence="1">
    <location>
        <begin position="1"/>
        <end position="77"/>
    </location>
</feature>
<dbReference type="AlphaFoldDB" id="A0A072NUC1"/>
<organism evidence="2 3">
    <name type="scientific">Schinkia azotoformans MEV2011</name>
    <dbReference type="NCBI Taxonomy" id="1348973"/>
    <lineage>
        <taxon>Bacteria</taxon>
        <taxon>Bacillati</taxon>
        <taxon>Bacillota</taxon>
        <taxon>Bacilli</taxon>
        <taxon>Bacillales</taxon>
        <taxon>Bacillaceae</taxon>
        <taxon>Calidifontibacillus/Schinkia group</taxon>
        <taxon>Schinkia</taxon>
    </lineage>
</organism>
<protein>
    <submittedName>
        <fullName evidence="2">Uncharacterized protein</fullName>
    </submittedName>
</protein>
<dbReference type="Proteomes" id="UP000027936">
    <property type="component" value="Unassembled WGS sequence"/>
</dbReference>
<gene>
    <name evidence="2" type="ORF">M670_03932</name>
</gene>
<proteinExistence type="predicted"/>
<reference evidence="2 3" key="1">
    <citation type="submission" date="2014-04" db="EMBL/GenBank/DDBJ databases">
        <title>Draft genome sequence of Bacillus azotoformans MEV2011, a (co-) denitrifying strain unable to grow in the presence of oxygen.</title>
        <authorList>
            <person name="Nielsen M."/>
            <person name="Schreiber L."/>
            <person name="Finster K."/>
            <person name="Schramm A."/>
        </authorList>
    </citation>
    <scope>NUCLEOTIDE SEQUENCE [LARGE SCALE GENOMIC DNA]</scope>
    <source>
        <strain evidence="2 3">MEV2011</strain>
    </source>
</reference>
<dbReference type="EMBL" id="JJRY01000021">
    <property type="protein sequence ID" value="KEF36850.1"/>
    <property type="molecule type" value="Genomic_DNA"/>
</dbReference>
<evidence type="ECO:0000256" key="1">
    <source>
        <dbReference type="SAM" id="MobiDB-lite"/>
    </source>
</evidence>
<feature type="compositionally biased region" description="Polar residues" evidence="1">
    <location>
        <begin position="1"/>
        <end position="13"/>
    </location>
</feature>
<comment type="caution">
    <text evidence="2">The sequence shown here is derived from an EMBL/GenBank/DDBJ whole genome shotgun (WGS) entry which is preliminary data.</text>
</comment>
<evidence type="ECO:0000313" key="2">
    <source>
        <dbReference type="EMBL" id="KEF36850.1"/>
    </source>
</evidence>